<evidence type="ECO:0000313" key="4">
    <source>
        <dbReference type="Proteomes" id="UP001608902"/>
    </source>
</evidence>
<comment type="caution">
    <text evidence="3">The sequence shown here is derived from an EMBL/GenBank/DDBJ whole genome shotgun (WGS) entry which is preliminary data.</text>
</comment>
<keyword evidence="2" id="KW-1133">Transmembrane helix</keyword>
<keyword evidence="2" id="KW-0812">Transmembrane</keyword>
<gene>
    <name evidence="3" type="ORF">AB6A40_007270</name>
</gene>
<dbReference type="AlphaFoldDB" id="A0ABD6ESX5"/>
<dbReference type="EMBL" id="JBGFUD010005740">
    <property type="protein sequence ID" value="MFH4980561.1"/>
    <property type="molecule type" value="Genomic_DNA"/>
</dbReference>
<keyword evidence="2" id="KW-0472">Membrane</keyword>
<reference evidence="3 4" key="1">
    <citation type="submission" date="2024-08" db="EMBL/GenBank/DDBJ databases">
        <title>Gnathostoma spinigerum genome.</title>
        <authorList>
            <person name="Gonzalez-Bertolin B."/>
            <person name="Monzon S."/>
            <person name="Zaballos A."/>
            <person name="Jimenez P."/>
            <person name="Dekumyoy P."/>
            <person name="Varona S."/>
            <person name="Cuesta I."/>
            <person name="Sumanam S."/>
            <person name="Adisakwattana P."/>
            <person name="Gasser R.B."/>
            <person name="Hernandez-Gonzalez A."/>
            <person name="Young N.D."/>
            <person name="Perteguer M.J."/>
        </authorList>
    </citation>
    <scope>NUCLEOTIDE SEQUENCE [LARGE SCALE GENOMIC DNA]</scope>
    <source>
        <strain evidence="3">AL3</strain>
        <tissue evidence="3">Liver</tissue>
    </source>
</reference>
<feature type="transmembrane region" description="Helical" evidence="2">
    <location>
        <begin position="181"/>
        <end position="206"/>
    </location>
</feature>
<evidence type="ECO:0000256" key="2">
    <source>
        <dbReference type="SAM" id="Phobius"/>
    </source>
</evidence>
<sequence length="330" mass="36606">MLWVVQFFQRASKSTTSSQQFESGPFRATPDPSEHDTWSEYDEYNLRDDVNQSLSDGEYELNGHLHDWRNTPLTSSISSGIDKSVACESDELKLKESDWKPTVSEGADMASPLVNGAMVELDVPVSLDDSSAHSSPLEANGTIEIGELSPQKDDIAILSPPGTRETSIVGCNARGPSKRCLMLIFLEILLFALLLFWMIAFGRLLYKEYYQPKEDVGALCSGLKYVDSLVSTGFVHWAHCINEDNRGFVDKLADEAEHLVIDVYKTVDEYGNRVYDYTVKLGKSFTNEMSDDLHKVESTLSKALGAAGDFLTGHSNKTINAAADDDDYDD</sequence>
<organism evidence="3 4">
    <name type="scientific">Gnathostoma spinigerum</name>
    <dbReference type="NCBI Taxonomy" id="75299"/>
    <lineage>
        <taxon>Eukaryota</taxon>
        <taxon>Metazoa</taxon>
        <taxon>Ecdysozoa</taxon>
        <taxon>Nematoda</taxon>
        <taxon>Chromadorea</taxon>
        <taxon>Rhabditida</taxon>
        <taxon>Spirurina</taxon>
        <taxon>Gnathostomatomorpha</taxon>
        <taxon>Gnathostomatoidea</taxon>
        <taxon>Gnathostomatidae</taxon>
        <taxon>Gnathostoma</taxon>
    </lineage>
</organism>
<protein>
    <submittedName>
        <fullName evidence="3">Uncharacterized protein</fullName>
    </submittedName>
</protein>
<dbReference type="Proteomes" id="UP001608902">
    <property type="component" value="Unassembled WGS sequence"/>
</dbReference>
<proteinExistence type="predicted"/>
<accession>A0ABD6ESX5</accession>
<keyword evidence="4" id="KW-1185">Reference proteome</keyword>
<feature type="region of interest" description="Disordered" evidence="1">
    <location>
        <begin position="16"/>
        <end position="36"/>
    </location>
</feature>
<name>A0ABD6ESX5_9BILA</name>
<evidence type="ECO:0000256" key="1">
    <source>
        <dbReference type="SAM" id="MobiDB-lite"/>
    </source>
</evidence>
<evidence type="ECO:0000313" key="3">
    <source>
        <dbReference type="EMBL" id="MFH4980561.1"/>
    </source>
</evidence>